<comment type="caution">
    <text evidence="1">The sequence shown here is derived from an EMBL/GenBank/DDBJ whole genome shotgun (WGS) entry which is preliminary data.</text>
</comment>
<protein>
    <submittedName>
        <fullName evidence="1">Uncharacterized protein</fullName>
    </submittedName>
</protein>
<dbReference type="STRING" id="455432.AWN90_02720"/>
<dbReference type="EMBL" id="LWGR01000012">
    <property type="protein sequence ID" value="KZM71655.1"/>
    <property type="molecule type" value="Genomic_DNA"/>
</dbReference>
<dbReference type="AlphaFoldDB" id="A0A164KRH2"/>
<sequence length="163" mass="17340">MLTDLAPNTDADADTGEQVCRWCRECGLAAIATHTGYPTLTTDNAIGAVILPRALGCALRGLFADDIPLFRDRLWGNHIALVVPGPGRISAMIAGLLTAHAGAVIPHGTRVVLPRTLTASQTEESWVTAPTPDSLIPSLQLPVVLMRELIDPNLHSHSLTSRP</sequence>
<dbReference type="RefSeq" id="WP_156673787.1">
    <property type="nucleotide sequence ID" value="NZ_JABMCZ010000003.1"/>
</dbReference>
<reference evidence="1 2" key="1">
    <citation type="submission" date="2016-04" db="EMBL/GenBank/DDBJ databases">
        <authorList>
            <person name="Evans L.H."/>
            <person name="Alamgir A."/>
            <person name="Owens N."/>
            <person name="Weber N.D."/>
            <person name="Virtaneva K."/>
            <person name="Barbian K."/>
            <person name="Babar A."/>
            <person name="Rosenke K."/>
        </authorList>
    </citation>
    <scope>NUCLEOTIDE SEQUENCE [LARGE SCALE GENOMIC DNA]</scope>
    <source>
        <strain evidence="1 2">IFM 0406</strain>
    </source>
</reference>
<dbReference type="OrthoDB" id="4557979at2"/>
<accession>A0A164KRH2</accession>
<evidence type="ECO:0000313" key="1">
    <source>
        <dbReference type="EMBL" id="KZM71655.1"/>
    </source>
</evidence>
<evidence type="ECO:0000313" key="2">
    <source>
        <dbReference type="Proteomes" id="UP000076512"/>
    </source>
</evidence>
<gene>
    <name evidence="1" type="ORF">AWN90_02720</name>
</gene>
<organism evidence="1 2">
    <name type="scientific">Nocardia terpenica</name>
    <dbReference type="NCBI Taxonomy" id="455432"/>
    <lineage>
        <taxon>Bacteria</taxon>
        <taxon>Bacillati</taxon>
        <taxon>Actinomycetota</taxon>
        <taxon>Actinomycetes</taxon>
        <taxon>Mycobacteriales</taxon>
        <taxon>Nocardiaceae</taxon>
        <taxon>Nocardia</taxon>
    </lineage>
</organism>
<name>A0A164KRH2_9NOCA</name>
<proteinExistence type="predicted"/>
<keyword evidence="2" id="KW-1185">Reference proteome</keyword>
<dbReference type="Proteomes" id="UP000076512">
    <property type="component" value="Unassembled WGS sequence"/>
</dbReference>